<reference evidence="2" key="1">
    <citation type="submission" date="2014-09" db="EMBL/GenBank/DDBJ databases">
        <authorList>
            <person name="Magalhaes I.L.F."/>
            <person name="Oliveira U."/>
            <person name="Santos F.R."/>
            <person name="Vidigal T.H.D.A."/>
            <person name="Brescovit A.D."/>
            <person name="Santos A.J."/>
        </authorList>
    </citation>
    <scope>NUCLEOTIDE SEQUENCE</scope>
    <source>
        <tissue evidence="2">Shoot tissue taken approximately 20 cm above the soil surface</tissue>
    </source>
</reference>
<proteinExistence type="predicted"/>
<evidence type="ECO:0000256" key="1">
    <source>
        <dbReference type="SAM" id="MobiDB-lite"/>
    </source>
</evidence>
<name>A0A0A9EQ08_ARUDO</name>
<feature type="region of interest" description="Disordered" evidence="1">
    <location>
        <begin position="1"/>
        <end position="33"/>
    </location>
</feature>
<sequence>MPPVQGSFGCRPTPLGQSLARPRGFGRRLDARPRVGERGRGRVLQLFFSRAWARAAESAAKLWPAWVWARVGGDSNQMDP</sequence>
<dbReference type="AlphaFoldDB" id="A0A0A9EQ08"/>
<accession>A0A0A9EQ08</accession>
<evidence type="ECO:0000313" key="2">
    <source>
        <dbReference type="EMBL" id="JAE02167.1"/>
    </source>
</evidence>
<organism evidence="2">
    <name type="scientific">Arundo donax</name>
    <name type="common">Giant reed</name>
    <name type="synonym">Donax arundinaceus</name>
    <dbReference type="NCBI Taxonomy" id="35708"/>
    <lineage>
        <taxon>Eukaryota</taxon>
        <taxon>Viridiplantae</taxon>
        <taxon>Streptophyta</taxon>
        <taxon>Embryophyta</taxon>
        <taxon>Tracheophyta</taxon>
        <taxon>Spermatophyta</taxon>
        <taxon>Magnoliopsida</taxon>
        <taxon>Liliopsida</taxon>
        <taxon>Poales</taxon>
        <taxon>Poaceae</taxon>
        <taxon>PACMAD clade</taxon>
        <taxon>Arundinoideae</taxon>
        <taxon>Arundineae</taxon>
        <taxon>Arundo</taxon>
    </lineage>
</organism>
<protein>
    <submittedName>
        <fullName evidence="2">Uncharacterized protein</fullName>
    </submittedName>
</protein>
<reference evidence="2" key="2">
    <citation type="journal article" date="2015" name="Data Brief">
        <title>Shoot transcriptome of the giant reed, Arundo donax.</title>
        <authorList>
            <person name="Barrero R.A."/>
            <person name="Guerrero F.D."/>
            <person name="Moolhuijzen P."/>
            <person name="Goolsby J.A."/>
            <person name="Tidwell J."/>
            <person name="Bellgard S.E."/>
            <person name="Bellgard M.I."/>
        </authorList>
    </citation>
    <scope>NUCLEOTIDE SEQUENCE</scope>
    <source>
        <tissue evidence="2">Shoot tissue taken approximately 20 cm above the soil surface</tissue>
    </source>
</reference>
<dbReference type="EMBL" id="GBRH01195729">
    <property type="protein sequence ID" value="JAE02167.1"/>
    <property type="molecule type" value="Transcribed_RNA"/>
</dbReference>